<evidence type="ECO:0000256" key="1">
    <source>
        <dbReference type="SAM" id="MobiDB-lite"/>
    </source>
</evidence>
<dbReference type="InterPro" id="IPR012551">
    <property type="entry name" value="DUF1707_SHOCT-like"/>
</dbReference>
<evidence type="ECO:0000313" key="5">
    <source>
        <dbReference type="Proteomes" id="UP000192775"/>
    </source>
</evidence>
<accession>A0A1X9LHQ7</accession>
<keyword evidence="2" id="KW-0472">Membrane</keyword>
<dbReference type="Pfam" id="PF08044">
    <property type="entry name" value="DUF1707"/>
    <property type="match status" value="1"/>
</dbReference>
<evidence type="ECO:0000259" key="3">
    <source>
        <dbReference type="Pfam" id="PF08044"/>
    </source>
</evidence>
<keyword evidence="2" id="KW-1133">Transmembrane helix</keyword>
<dbReference type="STRING" id="1619308.B5808_01565"/>
<dbReference type="AlphaFoldDB" id="A0A1X9LHQ7"/>
<dbReference type="EMBL" id="CP020715">
    <property type="protein sequence ID" value="ARJ04062.1"/>
    <property type="molecule type" value="Genomic_DNA"/>
</dbReference>
<name>A0A1X9LHQ7_9MICO</name>
<dbReference type="Proteomes" id="UP000192775">
    <property type="component" value="Chromosome"/>
</dbReference>
<organism evidence="4 5">
    <name type="scientific">Cnuibacter physcomitrellae</name>
    <dbReference type="NCBI Taxonomy" id="1619308"/>
    <lineage>
        <taxon>Bacteria</taxon>
        <taxon>Bacillati</taxon>
        <taxon>Actinomycetota</taxon>
        <taxon>Actinomycetes</taxon>
        <taxon>Micrococcales</taxon>
        <taxon>Microbacteriaceae</taxon>
        <taxon>Cnuibacter</taxon>
    </lineage>
</organism>
<feature type="domain" description="DUF1707" evidence="3">
    <location>
        <begin position="77"/>
        <end position="128"/>
    </location>
</feature>
<evidence type="ECO:0000256" key="2">
    <source>
        <dbReference type="SAM" id="Phobius"/>
    </source>
</evidence>
<protein>
    <recommendedName>
        <fullName evidence="3">DUF1707 domain-containing protein</fullName>
    </recommendedName>
</protein>
<feature type="compositionally biased region" description="Basic and acidic residues" evidence="1">
    <location>
        <begin position="31"/>
        <end position="43"/>
    </location>
</feature>
<feature type="transmembrane region" description="Helical" evidence="2">
    <location>
        <begin position="185"/>
        <end position="204"/>
    </location>
</feature>
<keyword evidence="2" id="KW-0812">Transmembrane</keyword>
<dbReference type="PANTHER" id="PTHR40763">
    <property type="entry name" value="MEMBRANE PROTEIN-RELATED"/>
    <property type="match status" value="1"/>
</dbReference>
<feature type="transmembrane region" description="Helical" evidence="2">
    <location>
        <begin position="210"/>
        <end position="226"/>
    </location>
</feature>
<feature type="region of interest" description="Disordered" evidence="1">
    <location>
        <begin position="134"/>
        <end position="172"/>
    </location>
</feature>
<gene>
    <name evidence="4" type="ORF">B5808_01565</name>
</gene>
<dbReference type="PANTHER" id="PTHR40763:SF5">
    <property type="entry name" value="MEMBRANE PROTEIN"/>
    <property type="match status" value="1"/>
</dbReference>
<feature type="compositionally biased region" description="Gly residues" evidence="1">
    <location>
        <begin position="152"/>
        <end position="168"/>
    </location>
</feature>
<evidence type="ECO:0000313" key="4">
    <source>
        <dbReference type="EMBL" id="ARJ04062.1"/>
    </source>
</evidence>
<feature type="region of interest" description="Disordered" evidence="1">
    <location>
        <begin position="24"/>
        <end position="43"/>
    </location>
</feature>
<sequence>MVKRADATSSAVMRAVPANRSLLRNQAMRRSSQDARTRARRPVDHRVTQYVKEWHAPALMRQSIPMTDYSDATPSHRLSNAERDAAVASLAHALADGRITTEEFTERSTRAKAAVTQADLAPLFADLPAVPPAAPTPPPSQFAQPGPYAQPGGYGQPGGYNQPGGYGQPGPYQGEGTTLHLIRSLAPIVALILFFTFGWFDIAGGWTTSWLWWVLLGVFYIVLNVLPQRRS</sequence>
<keyword evidence="5" id="KW-1185">Reference proteome</keyword>
<proteinExistence type="predicted"/>
<feature type="compositionally biased region" description="Low complexity" evidence="1">
    <location>
        <begin position="141"/>
        <end position="151"/>
    </location>
</feature>
<dbReference type="KEGG" id="cphy:B5808_01565"/>
<reference evidence="4 5" key="1">
    <citation type="submission" date="2017-04" db="EMBL/GenBank/DDBJ databases">
        <authorList>
            <person name="Afonso C.L."/>
            <person name="Miller P.J."/>
            <person name="Scott M.A."/>
            <person name="Spackman E."/>
            <person name="Goraichik I."/>
            <person name="Dimitrov K.M."/>
            <person name="Suarez D.L."/>
            <person name="Swayne D.E."/>
        </authorList>
    </citation>
    <scope>NUCLEOTIDE SEQUENCE [LARGE SCALE GENOMIC DNA]</scope>
    <source>
        <strain evidence="5">XA(T)</strain>
    </source>
</reference>